<dbReference type="EMBL" id="JADBED010000001">
    <property type="protein sequence ID" value="MBE1524168.1"/>
    <property type="molecule type" value="Genomic_DNA"/>
</dbReference>
<organism evidence="2 3">
    <name type="scientific">Nesterenkonia lutea</name>
    <dbReference type="NCBI Taxonomy" id="272919"/>
    <lineage>
        <taxon>Bacteria</taxon>
        <taxon>Bacillati</taxon>
        <taxon>Actinomycetota</taxon>
        <taxon>Actinomycetes</taxon>
        <taxon>Micrococcales</taxon>
        <taxon>Micrococcaceae</taxon>
        <taxon>Nesterenkonia</taxon>
    </lineage>
</organism>
<dbReference type="SUPFAM" id="SSF53335">
    <property type="entry name" value="S-adenosyl-L-methionine-dependent methyltransferases"/>
    <property type="match status" value="1"/>
</dbReference>
<evidence type="ECO:0000256" key="1">
    <source>
        <dbReference type="SAM" id="MobiDB-lite"/>
    </source>
</evidence>
<evidence type="ECO:0000313" key="2">
    <source>
        <dbReference type="EMBL" id="MBE1524168.1"/>
    </source>
</evidence>
<proteinExistence type="predicted"/>
<reference evidence="2 3" key="1">
    <citation type="submission" date="2020-10" db="EMBL/GenBank/DDBJ databases">
        <title>Sequencing the genomes of 1000 actinobacteria strains.</title>
        <authorList>
            <person name="Klenk H.-P."/>
        </authorList>
    </citation>
    <scope>NUCLEOTIDE SEQUENCE [LARGE SCALE GENOMIC DNA]</scope>
    <source>
        <strain evidence="2 3">DSM 15666</strain>
    </source>
</reference>
<dbReference type="Gene3D" id="3.40.50.150">
    <property type="entry name" value="Vaccinia Virus protein VP39"/>
    <property type="match status" value="1"/>
</dbReference>
<dbReference type="Proteomes" id="UP000643525">
    <property type="component" value="Unassembled WGS sequence"/>
</dbReference>
<sequence>MTPDRGAHGPLGQRPRRPGREQLGLPRSRRLSFSGSTAELHADDLTEDGVVLSIGGHEQSHVEMGEPEFLLHDYLIRMGAVLQTCARERLSGGAQLLHLGAGALTLPRWVEHHWPETEQTVVDIEPELVEFVLEHLPMREQPRSLVADAAAVIAPGGALHGQRFDVVVVDLFNSASAPEQLVSPQFHSLVFEQVNAGGLLLMNLGDEPPMDFARAQVASLLEAADGLRPVPRDTGAEPPDASAALLSAPNDVLEARAEGNLCFAARRSAPLAQTELNAIWASGPHPGDVLSGQELRDWARPATPGCSHRTSR</sequence>
<gene>
    <name evidence="2" type="ORF">H4W27_001286</name>
</gene>
<accession>A0ABR9JE09</accession>
<evidence type="ECO:0000313" key="3">
    <source>
        <dbReference type="Proteomes" id="UP000643525"/>
    </source>
</evidence>
<dbReference type="RefSeq" id="WP_192595221.1">
    <property type="nucleotide sequence ID" value="NZ_BAAALJ010000020.1"/>
</dbReference>
<comment type="caution">
    <text evidence="2">The sequence shown here is derived from an EMBL/GenBank/DDBJ whole genome shotgun (WGS) entry which is preliminary data.</text>
</comment>
<dbReference type="NCBIfam" id="NF037959">
    <property type="entry name" value="MFS_SpdSyn"/>
    <property type="match status" value="1"/>
</dbReference>
<feature type="region of interest" description="Disordered" evidence="1">
    <location>
        <begin position="1"/>
        <end position="26"/>
    </location>
</feature>
<dbReference type="InterPro" id="IPR029063">
    <property type="entry name" value="SAM-dependent_MTases_sf"/>
</dbReference>
<name>A0ABR9JE09_9MICC</name>
<keyword evidence="3" id="KW-1185">Reference proteome</keyword>
<protein>
    <submittedName>
        <fullName evidence="2">Spermidine synthase</fullName>
    </submittedName>
</protein>